<comment type="caution">
    <text evidence="2">The sequence shown here is derived from an EMBL/GenBank/DDBJ whole genome shotgun (WGS) entry which is preliminary data.</text>
</comment>
<dbReference type="InterPro" id="IPR025476">
    <property type="entry name" value="Helitron_helicase-like"/>
</dbReference>
<accession>A0ABQ5K0A2</accession>
<dbReference type="EMBL" id="BQXS01012407">
    <property type="protein sequence ID" value="GKT22489.1"/>
    <property type="molecule type" value="Genomic_DNA"/>
</dbReference>
<organism evidence="2 3">
    <name type="scientific">Aduncisulcus paluster</name>
    <dbReference type="NCBI Taxonomy" id="2918883"/>
    <lineage>
        <taxon>Eukaryota</taxon>
        <taxon>Metamonada</taxon>
        <taxon>Carpediemonas-like organisms</taxon>
        <taxon>Aduncisulcus</taxon>
    </lineage>
</organism>
<proteinExistence type="predicted"/>
<evidence type="ECO:0000313" key="2">
    <source>
        <dbReference type="EMBL" id="GKT22489.1"/>
    </source>
</evidence>
<name>A0ABQ5K0A2_9EUKA</name>
<dbReference type="Pfam" id="PF14214">
    <property type="entry name" value="Helitron_like_N"/>
    <property type="match status" value="1"/>
</dbReference>
<sequence>MIILTALQEESIMLQASKWQNGSLQEKREVYDAVRVILDNPGLRSQQIGQMMRRLIDKQPIPALITPPPNIHAKTLGRTKRITLKLGSPCSFCKCKLFKGERCICAEAVVKKLDVSIAESIKSILFPPPLPDVISRVSSKYLRKRNSFFALGHRFSKILRMPRGFDHLHGTITSGLRRRNAELPLSIVVSLQDDARHTTKEGVVALTTENRIESLCWSEVRDVAIVAGIGSERGQHVPLIWGDPFTEPLLFPLLFPYGTKKYSKDCLLSLTQYAKTRVMQSDPRFLSSLGSDYFLTLWDALFRQRVFSSPIIRSVQQGRLEQGGRLTRRLGCNIPFTIPGSNGFWKKKYLDLLAIVECLGEPQYFLTLTVNDAWEELKTESHIPPIFNPSLYS</sequence>
<gene>
    <name evidence="2" type="ORF">ADUPG1_012134</name>
</gene>
<feature type="domain" description="Helitron helicase-like" evidence="1">
    <location>
        <begin position="332"/>
        <end position="380"/>
    </location>
</feature>
<evidence type="ECO:0000259" key="1">
    <source>
        <dbReference type="Pfam" id="PF14214"/>
    </source>
</evidence>
<keyword evidence="3" id="KW-1185">Reference proteome</keyword>
<protein>
    <recommendedName>
        <fullName evidence="1">Helitron helicase-like domain-containing protein</fullName>
    </recommendedName>
</protein>
<feature type="non-terminal residue" evidence="2">
    <location>
        <position position="393"/>
    </location>
</feature>
<dbReference type="Proteomes" id="UP001057375">
    <property type="component" value="Unassembled WGS sequence"/>
</dbReference>
<reference evidence="2" key="1">
    <citation type="submission" date="2022-03" db="EMBL/GenBank/DDBJ databases">
        <title>Draft genome sequence of Aduncisulcus paluster, a free-living microaerophilic Fornicata.</title>
        <authorList>
            <person name="Yuyama I."/>
            <person name="Kume K."/>
            <person name="Tamura T."/>
            <person name="Inagaki Y."/>
            <person name="Hashimoto T."/>
        </authorList>
    </citation>
    <scope>NUCLEOTIDE SEQUENCE</scope>
    <source>
        <strain evidence="2">NY0171</strain>
    </source>
</reference>
<evidence type="ECO:0000313" key="3">
    <source>
        <dbReference type="Proteomes" id="UP001057375"/>
    </source>
</evidence>